<dbReference type="PANTHER" id="PTHR31672:SF13">
    <property type="entry name" value="F-BOX PROTEIN CPR30-LIKE"/>
    <property type="match status" value="1"/>
</dbReference>
<feature type="domain" description="F-box" evidence="1">
    <location>
        <begin position="14"/>
        <end position="59"/>
    </location>
</feature>
<dbReference type="InterPro" id="IPR036047">
    <property type="entry name" value="F-box-like_dom_sf"/>
</dbReference>
<comment type="caution">
    <text evidence="2">The sequence shown here is derived from an EMBL/GenBank/DDBJ whole genome shotgun (WGS) entry which is preliminary data.</text>
</comment>
<dbReference type="SUPFAM" id="SSF81383">
    <property type="entry name" value="F-box domain"/>
    <property type="match status" value="1"/>
</dbReference>
<dbReference type="InterPro" id="IPR017451">
    <property type="entry name" value="F-box-assoc_interact_dom"/>
</dbReference>
<dbReference type="AlphaFoldDB" id="A0A4S4ENX0"/>
<name>A0A4S4ENX0_CAMSN</name>
<dbReference type="InterPro" id="IPR050796">
    <property type="entry name" value="SCF_F-box_component"/>
</dbReference>
<dbReference type="EMBL" id="SDRB02003070">
    <property type="protein sequence ID" value="THG18403.1"/>
    <property type="molecule type" value="Genomic_DNA"/>
</dbReference>
<proteinExistence type="predicted"/>
<dbReference type="NCBIfam" id="TIGR01640">
    <property type="entry name" value="F_box_assoc_1"/>
    <property type="match status" value="1"/>
</dbReference>
<dbReference type="STRING" id="542762.A0A4S4ENX0"/>
<sequence length="391" mass="45262">MTNQIIPTTKKSKHSTLEQLPTQIILEILSRLPIKTLFLCQLVSKHWLSLISDPHFANLHLSRSPVSLLLKPFYPRRESRQLRLVDLQIAHSTHPRDAQLKFIPKFNYPLLKEDEIVNSCNGLLCLSDFTDDSDPIFICNPILGEYITLPILHHRGNYDATMTAFGFSLKTNQYKVVRFFLQEVVYIDYNTQMGSYREEAEAEIYTIGGEGLWRNMGKVPYHLTNHSFNSFVNGAIHWLNFNHDSPGFIRCFDFGTEEFRVVPQPLEFGLHREFRGHKCVGVLQDSLSICEFSIHCGIDIWMMKEYGNEESWSKEFVIGNVVNNKKGGFDYYEPIMVLKTGEILMLYNKDGLVLYDPKLVLYLCSTNKFFETLNLRAMDEFWDGTVTVSML</sequence>
<keyword evidence="3" id="KW-1185">Reference proteome</keyword>
<dbReference type="SMART" id="SM00256">
    <property type="entry name" value="FBOX"/>
    <property type="match status" value="1"/>
</dbReference>
<dbReference type="InterPro" id="IPR006527">
    <property type="entry name" value="F-box-assoc_dom_typ1"/>
</dbReference>
<dbReference type="PANTHER" id="PTHR31672">
    <property type="entry name" value="BNACNNG10540D PROTEIN"/>
    <property type="match status" value="1"/>
</dbReference>
<organism evidence="2 3">
    <name type="scientific">Camellia sinensis var. sinensis</name>
    <name type="common">China tea</name>
    <dbReference type="NCBI Taxonomy" id="542762"/>
    <lineage>
        <taxon>Eukaryota</taxon>
        <taxon>Viridiplantae</taxon>
        <taxon>Streptophyta</taxon>
        <taxon>Embryophyta</taxon>
        <taxon>Tracheophyta</taxon>
        <taxon>Spermatophyta</taxon>
        <taxon>Magnoliopsida</taxon>
        <taxon>eudicotyledons</taxon>
        <taxon>Gunneridae</taxon>
        <taxon>Pentapetalae</taxon>
        <taxon>asterids</taxon>
        <taxon>Ericales</taxon>
        <taxon>Theaceae</taxon>
        <taxon>Camellia</taxon>
    </lineage>
</organism>
<dbReference type="CDD" id="cd22157">
    <property type="entry name" value="F-box_AtFBW1-like"/>
    <property type="match status" value="1"/>
</dbReference>
<reference evidence="2 3" key="1">
    <citation type="journal article" date="2018" name="Proc. Natl. Acad. Sci. U.S.A.">
        <title>Draft genome sequence of Camellia sinensis var. sinensis provides insights into the evolution of the tea genome and tea quality.</title>
        <authorList>
            <person name="Wei C."/>
            <person name="Yang H."/>
            <person name="Wang S."/>
            <person name="Zhao J."/>
            <person name="Liu C."/>
            <person name="Gao L."/>
            <person name="Xia E."/>
            <person name="Lu Y."/>
            <person name="Tai Y."/>
            <person name="She G."/>
            <person name="Sun J."/>
            <person name="Cao H."/>
            <person name="Tong W."/>
            <person name="Gao Q."/>
            <person name="Li Y."/>
            <person name="Deng W."/>
            <person name="Jiang X."/>
            <person name="Wang W."/>
            <person name="Chen Q."/>
            <person name="Zhang S."/>
            <person name="Li H."/>
            <person name="Wu J."/>
            <person name="Wang P."/>
            <person name="Li P."/>
            <person name="Shi C."/>
            <person name="Zheng F."/>
            <person name="Jian J."/>
            <person name="Huang B."/>
            <person name="Shan D."/>
            <person name="Shi M."/>
            <person name="Fang C."/>
            <person name="Yue Y."/>
            <person name="Li F."/>
            <person name="Li D."/>
            <person name="Wei S."/>
            <person name="Han B."/>
            <person name="Jiang C."/>
            <person name="Yin Y."/>
            <person name="Xia T."/>
            <person name="Zhang Z."/>
            <person name="Bennetzen J.L."/>
            <person name="Zhao S."/>
            <person name="Wan X."/>
        </authorList>
    </citation>
    <scope>NUCLEOTIDE SEQUENCE [LARGE SCALE GENOMIC DNA]</scope>
    <source>
        <strain evidence="3">cv. Shuchazao</strain>
        <tissue evidence="2">Leaf</tissue>
    </source>
</reference>
<dbReference type="Pfam" id="PF07734">
    <property type="entry name" value="FBA_1"/>
    <property type="match status" value="1"/>
</dbReference>
<protein>
    <recommendedName>
        <fullName evidence="1">F-box domain-containing protein</fullName>
    </recommendedName>
</protein>
<evidence type="ECO:0000313" key="3">
    <source>
        <dbReference type="Proteomes" id="UP000306102"/>
    </source>
</evidence>
<evidence type="ECO:0000259" key="1">
    <source>
        <dbReference type="PROSITE" id="PS50181"/>
    </source>
</evidence>
<dbReference type="PROSITE" id="PS50181">
    <property type="entry name" value="FBOX"/>
    <property type="match status" value="1"/>
</dbReference>
<evidence type="ECO:0000313" key="2">
    <source>
        <dbReference type="EMBL" id="THG18403.1"/>
    </source>
</evidence>
<gene>
    <name evidence="2" type="ORF">TEA_018520</name>
</gene>
<dbReference type="InterPro" id="IPR001810">
    <property type="entry name" value="F-box_dom"/>
</dbReference>
<accession>A0A4S4ENX0</accession>
<dbReference type="Proteomes" id="UP000306102">
    <property type="component" value="Unassembled WGS sequence"/>
</dbReference>
<dbReference type="Pfam" id="PF00646">
    <property type="entry name" value="F-box"/>
    <property type="match status" value="1"/>
</dbReference>
<dbReference type="Gene3D" id="1.20.1280.50">
    <property type="match status" value="1"/>
</dbReference>